<dbReference type="KEGG" id="acoa:RB602_10315"/>
<dbReference type="RefSeq" id="WP_317080484.1">
    <property type="nucleotide sequence ID" value="NZ_CP136594.1"/>
</dbReference>
<dbReference type="AlphaFoldDB" id="A0AA97F582"/>
<organism evidence="1 2">
    <name type="scientific">Alterisphingorhabdus coralli</name>
    <dbReference type="NCBI Taxonomy" id="3071408"/>
    <lineage>
        <taxon>Bacteria</taxon>
        <taxon>Pseudomonadati</taxon>
        <taxon>Pseudomonadota</taxon>
        <taxon>Alphaproteobacteria</taxon>
        <taxon>Sphingomonadales</taxon>
        <taxon>Sphingomonadaceae</taxon>
        <taxon>Alterisphingorhabdus (ex Yan et al. 2024)</taxon>
    </lineage>
</organism>
<proteinExistence type="predicted"/>
<dbReference type="Proteomes" id="UP001302429">
    <property type="component" value="Chromosome"/>
</dbReference>
<reference evidence="1 2" key="1">
    <citation type="submission" date="2023-10" db="EMBL/GenBank/DDBJ databases">
        <title>Complete genome sequence of a Sphingomonadaceae bacterium.</title>
        <authorList>
            <person name="Yan C."/>
        </authorList>
    </citation>
    <scope>NUCLEOTIDE SEQUENCE [LARGE SCALE GENOMIC DNA]</scope>
    <source>
        <strain evidence="1 2">SCSIO 66989</strain>
    </source>
</reference>
<protein>
    <submittedName>
        <fullName evidence="1">Heavy-metal-associated domain-containing protein</fullName>
    </submittedName>
</protein>
<gene>
    <name evidence="1" type="ORF">RB602_10315</name>
</gene>
<evidence type="ECO:0000313" key="2">
    <source>
        <dbReference type="Proteomes" id="UP001302429"/>
    </source>
</evidence>
<dbReference type="EMBL" id="CP136594">
    <property type="protein sequence ID" value="WOE74248.1"/>
    <property type="molecule type" value="Genomic_DNA"/>
</dbReference>
<name>A0AA97F582_9SPHN</name>
<accession>A0AA97F582</accession>
<keyword evidence="2" id="KW-1185">Reference proteome</keyword>
<sequence>MALLAFGLLGLLALFGWNSLGLTQIDAERGIAPINSSGDFEVGGITVNVTGNNAADARQKGWREAQRKGWQALWKQSNRGGSAPGLSDSALNSIVSGIVVEREQIGPRRYIATLGIMFDRARAGSILGVSSARVRSAPMLLVPVMISGGSEQVFEYRTPWQRAWATFRTSESSIDYVRPSGAGSDSLLLTAGQTGRRDRNWWRLILDQFGAADVLIPVVRLERQYPGGPVKGYFTAFFGPDRRKLGSFELRADNSDGLDEMMREGVERMDSLFVAALSRGALRPDTSLIIDSVEEDPLEDELEELEEEFEDSGPVIDEPAAPDPVATVNSFSVQYSSPDAAAVNAAESAVRGVAGVSSASTSSLALGGTSVMSVQFNGDAAQLRAGLEARGWRVQQSGNTLRISR</sequence>
<evidence type="ECO:0000313" key="1">
    <source>
        <dbReference type="EMBL" id="WOE74248.1"/>
    </source>
</evidence>